<feature type="region of interest" description="Disordered" evidence="1">
    <location>
        <begin position="173"/>
        <end position="513"/>
    </location>
</feature>
<protein>
    <submittedName>
        <fullName evidence="2">Uncharacterized protein</fullName>
    </submittedName>
</protein>
<proteinExistence type="predicted"/>
<name>U5WDA2_9ACTN</name>
<keyword evidence="3" id="KW-1185">Reference proteome</keyword>
<feature type="compositionally biased region" description="Low complexity" evidence="1">
    <location>
        <begin position="186"/>
        <end position="212"/>
    </location>
</feature>
<feature type="compositionally biased region" description="Low complexity" evidence="1">
    <location>
        <begin position="450"/>
        <end position="464"/>
    </location>
</feature>
<feature type="compositionally biased region" description="Low complexity" evidence="1">
    <location>
        <begin position="337"/>
        <end position="348"/>
    </location>
</feature>
<dbReference type="EMBL" id="CP006272">
    <property type="protein sequence ID" value="AGZ46000.1"/>
    <property type="molecule type" value="Genomic_DNA"/>
</dbReference>
<dbReference type="OrthoDB" id="3297998at2"/>
<feature type="compositionally biased region" description="Low complexity" evidence="1">
    <location>
        <begin position="419"/>
        <end position="431"/>
    </location>
</feature>
<feature type="compositionally biased region" description="Gly residues" evidence="1">
    <location>
        <begin position="299"/>
        <end position="336"/>
    </location>
</feature>
<dbReference type="AlphaFoldDB" id="U5WDA2"/>
<dbReference type="eggNOG" id="ENOG5030HZH">
    <property type="taxonomic scope" value="Bacteria"/>
</dbReference>
<feature type="compositionally biased region" description="Gly residues" evidence="1">
    <location>
        <begin position="241"/>
        <end position="258"/>
    </location>
</feature>
<feature type="compositionally biased region" description="Low complexity" evidence="1">
    <location>
        <begin position="223"/>
        <end position="240"/>
    </location>
</feature>
<dbReference type="PATRIC" id="fig|1246995.3.peg.7837"/>
<dbReference type="HOGENOM" id="CLU_609452_0_0_11"/>
<gene>
    <name evidence="2" type="ORF">AFR_38730</name>
</gene>
<dbReference type="KEGG" id="afs:AFR_38730"/>
<feature type="compositionally biased region" description="Gly residues" evidence="1">
    <location>
        <begin position="362"/>
        <end position="378"/>
    </location>
</feature>
<evidence type="ECO:0000313" key="3">
    <source>
        <dbReference type="Proteomes" id="UP000017746"/>
    </source>
</evidence>
<organism evidence="2 3">
    <name type="scientific">Actinoplanes friuliensis DSM 7358</name>
    <dbReference type="NCBI Taxonomy" id="1246995"/>
    <lineage>
        <taxon>Bacteria</taxon>
        <taxon>Bacillati</taxon>
        <taxon>Actinomycetota</taxon>
        <taxon>Actinomycetes</taxon>
        <taxon>Micromonosporales</taxon>
        <taxon>Micromonosporaceae</taxon>
        <taxon>Actinoplanes</taxon>
    </lineage>
</organism>
<evidence type="ECO:0000256" key="1">
    <source>
        <dbReference type="SAM" id="MobiDB-lite"/>
    </source>
</evidence>
<dbReference type="Proteomes" id="UP000017746">
    <property type="component" value="Chromosome"/>
</dbReference>
<dbReference type="STRING" id="1246995.AFR_38730"/>
<accession>U5WDA2</accession>
<evidence type="ECO:0000313" key="2">
    <source>
        <dbReference type="EMBL" id="AGZ46000.1"/>
    </source>
</evidence>
<feature type="compositionally biased region" description="Pro residues" evidence="1">
    <location>
        <begin position="213"/>
        <end position="222"/>
    </location>
</feature>
<feature type="compositionally biased region" description="Pro residues" evidence="1">
    <location>
        <begin position="263"/>
        <end position="273"/>
    </location>
</feature>
<dbReference type="RefSeq" id="WP_023562334.1">
    <property type="nucleotide sequence ID" value="NC_022657.1"/>
</dbReference>
<reference evidence="2 3" key="1">
    <citation type="journal article" date="2014" name="J. Biotechnol.">
        <title>Complete genome sequence of the actinobacterium Actinoplanes friuliensis HAG 010964, producer of the lipopeptide antibiotic friulimycin.</title>
        <authorList>
            <person name="Ruckert C."/>
            <person name="Szczepanowski R."/>
            <person name="Albersmeier A."/>
            <person name="Goesmann A."/>
            <person name="Fischer N."/>
            <person name="Steinkamper A."/>
            <person name="Puhler A."/>
            <person name="Biener R."/>
            <person name="Schwartz D."/>
            <person name="Kalinowski J."/>
        </authorList>
    </citation>
    <scope>NUCLEOTIDE SEQUENCE [LARGE SCALE GENOMIC DNA]</scope>
    <source>
        <strain evidence="2 3">DSM 7358</strain>
    </source>
</reference>
<feature type="compositionally biased region" description="Gly residues" evidence="1">
    <location>
        <begin position="385"/>
        <end position="418"/>
    </location>
</feature>
<sequence>MSDPVLNSSWCTAWGSYNTPRLWSMVMNEDDPEAWRQVAAWGEISGAVKDQRSLLLKAREALVTAWPPEQNMSSAAFVEELDTLLARMDQAKTDADDTATGLANILEALRQAKNNIKPLWEQYKEKSDDLTPAWWDNAEDELDKKAQQHMITAEQIVQDNVARLRVPESYVLDPIDPEWEPEDKPGGSTSNTGSGSGSASSTRGGSSTDIPVPHNPVPPLPGHDPIVPDGGAPTPDSPGGPTDGGGGGGGGTVTGPGLSGVINPPPAAPPTGPPGTGVVPPTGGGGGIVPPPPSPIVGPGVGGAGGPRGIGTGGATGPRTGGGVTGLGANGVGGAARGVRPAGTGPRALPSGAVIGESVAGAGRGTNGLPHGGVGGAAGRPATGPRGGGASGAGGVGGAAGRGGAGSVGGPAGRGGVAGARPGAARGAGRSEPVRPPRPSWLPDEPVGSARAGAGTPGLTGTARGTRRTGDGEQPPFDPDNPWQVAEGVNPVIAPAPDTARHDPGPNVIGWRG</sequence>